<dbReference type="PANTHER" id="PTHR43653:SF1">
    <property type="entry name" value="CYTOCHROME C-TYPE BIOGENESIS PROTEIN CCMF"/>
    <property type="match status" value="1"/>
</dbReference>
<sequence>MTVSLLGTACLGLGAVAALVATAGWVARARDARRQPPRSATYALAVAALAACLTLEWALLSRDFSVRYVAEHGGRDVPLYYTITSLWSALEGSLLLWLLGLGAVVVLALRHPPTTEPRLHPPAMAVLTATAAFFFGLVLFAGNPFDAVEPVPQDGPGPNPLLRSHPAMGVHPPLLYAGYVGLAVPFAYAIAALVTGRTGAAWARVVRNWTLLGWAALTAGIAVGAWWSYAVLGWGGYWAWDPVENASLLPWLTATALLHSLLARRRGGLGVWALSLAAATFSLVILGTFLTRSGVVGSVHAFTQSGIGPPLLVFLAATTVGWLALLALRGDRLAGPGPDPTRDSRGDWRSRLLSRRSGLVGNNLLLTAVAATVLVGTVFPTVQQMVSGTEVTVGPAYYNQALAPLALAVLALMAIGPLLAWPGEPPGRLARRAVPSAIGACVVAGLVGLTGSHGPSVVVVCGLAAFVASTLVRAMAARLAGGGPAGAWRAVRRHRRTLGALVAHLAVAVAAVAVVVSGADPPAEQREVAVDSTATLRGVTVRLLGLESRVTEGQEAATARLEVRSEGRSLGRVSPTLTLFPDHGMVVATPAIDTGLTRDVYITLLAADPQAGTALLRVSVNSLIGVLWLAAGLLLVGTGLAAWPRRISVTSRVGNAEAAPRPLLKEVDP</sequence>
<feature type="transmembrane region" description="Helical" evidence="10">
    <location>
        <begin position="311"/>
        <end position="328"/>
    </location>
</feature>
<feature type="transmembrane region" description="Helical" evidence="10">
    <location>
        <begin position="402"/>
        <end position="421"/>
    </location>
</feature>
<evidence type="ECO:0000256" key="1">
    <source>
        <dbReference type="ARBA" id="ARBA00004429"/>
    </source>
</evidence>
<evidence type="ECO:0000256" key="5">
    <source>
        <dbReference type="ARBA" id="ARBA00022692"/>
    </source>
</evidence>
<evidence type="ECO:0000259" key="11">
    <source>
        <dbReference type="Pfam" id="PF01578"/>
    </source>
</evidence>
<dbReference type="PRINTS" id="PR01410">
    <property type="entry name" value="CCBIOGENESIS"/>
</dbReference>
<dbReference type="GO" id="GO:0015232">
    <property type="term" value="F:heme transmembrane transporter activity"/>
    <property type="evidence" value="ECO:0007669"/>
    <property type="project" value="InterPro"/>
</dbReference>
<evidence type="ECO:0000256" key="6">
    <source>
        <dbReference type="ARBA" id="ARBA00022748"/>
    </source>
</evidence>
<feature type="transmembrane region" description="Helical" evidence="10">
    <location>
        <begin position="271"/>
        <end position="291"/>
    </location>
</feature>
<dbReference type="InterPro" id="IPR003568">
    <property type="entry name" value="Cyt_c_biogenesis_CcmF"/>
</dbReference>
<dbReference type="InterPro" id="IPR003567">
    <property type="entry name" value="Cyt_c_biogenesis"/>
</dbReference>
<accession>A0A2W2CXW5</accession>
<dbReference type="AlphaFoldDB" id="A0A2W2CXW5"/>
<dbReference type="GO" id="GO:0005886">
    <property type="term" value="C:plasma membrane"/>
    <property type="evidence" value="ECO:0007669"/>
    <property type="project" value="UniProtKB-SubCell"/>
</dbReference>
<evidence type="ECO:0000313" key="13">
    <source>
        <dbReference type="EMBL" id="PZF92777.1"/>
    </source>
</evidence>
<dbReference type="OrthoDB" id="9814290at2"/>
<comment type="subcellular location">
    <subcellularLocation>
        <location evidence="1">Cell inner membrane</location>
        <topology evidence="1">Multi-pass membrane protein</topology>
    </subcellularLocation>
</comment>
<dbReference type="GO" id="GO:0020037">
    <property type="term" value="F:heme binding"/>
    <property type="evidence" value="ECO:0007669"/>
    <property type="project" value="InterPro"/>
</dbReference>
<reference evidence="13 14" key="1">
    <citation type="submission" date="2018-01" db="EMBL/GenBank/DDBJ databases">
        <title>Draft genome sequence of Salinispora sp. 13K206.</title>
        <authorList>
            <person name="Sahin N."/>
            <person name="Saygin H."/>
            <person name="Ay H."/>
        </authorList>
    </citation>
    <scope>NUCLEOTIDE SEQUENCE [LARGE SCALE GENOMIC DNA]</scope>
    <source>
        <strain evidence="13 14">13K206</strain>
    </source>
</reference>
<feature type="transmembrane region" description="Helical" evidence="10">
    <location>
        <begin position="359"/>
        <end position="382"/>
    </location>
</feature>
<keyword evidence="8 10" id="KW-0472">Membrane</keyword>
<feature type="domain" description="Cytochrome c assembly protein" evidence="11">
    <location>
        <begin position="87"/>
        <end position="293"/>
    </location>
</feature>
<feature type="transmembrane region" description="Helical" evidence="10">
    <location>
        <begin position="248"/>
        <end position="264"/>
    </location>
</feature>
<dbReference type="Pfam" id="PF16327">
    <property type="entry name" value="CcmF_C"/>
    <property type="match status" value="1"/>
</dbReference>
<evidence type="ECO:0000256" key="4">
    <source>
        <dbReference type="ARBA" id="ARBA00022519"/>
    </source>
</evidence>
<feature type="transmembrane region" description="Helical" evidence="10">
    <location>
        <begin position="623"/>
        <end position="643"/>
    </location>
</feature>
<evidence type="ECO:0000313" key="14">
    <source>
        <dbReference type="Proteomes" id="UP000248749"/>
    </source>
</evidence>
<feature type="transmembrane region" description="Helical" evidence="10">
    <location>
        <begin position="457"/>
        <end position="476"/>
    </location>
</feature>
<feature type="transmembrane region" description="Helical" evidence="10">
    <location>
        <begin position="208"/>
        <end position="228"/>
    </location>
</feature>
<evidence type="ECO:0000256" key="2">
    <source>
        <dbReference type="ARBA" id="ARBA00009186"/>
    </source>
</evidence>
<evidence type="ECO:0000259" key="12">
    <source>
        <dbReference type="Pfam" id="PF16327"/>
    </source>
</evidence>
<feature type="transmembrane region" description="Helical" evidence="10">
    <location>
        <begin position="174"/>
        <end position="196"/>
    </location>
</feature>
<comment type="similarity">
    <text evidence="2">Belongs to the CcmF/CycK/Ccl1/NrfE/CcsA family.</text>
</comment>
<keyword evidence="14" id="KW-1185">Reference proteome</keyword>
<dbReference type="PANTHER" id="PTHR43653">
    <property type="entry name" value="CYTOCHROME C ASSEMBLY PROTEIN-RELATED"/>
    <property type="match status" value="1"/>
</dbReference>
<evidence type="ECO:0000256" key="10">
    <source>
        <dbReference type="SAM" id="Phobius"/>
    </source>
</evidence>
<comment type="function">
    <text evidence="9">Required for the biogenesis of c-type cytochromes. Possible subunit of a heme lyase.</text>
</comment>
<dbReference type="RefSeq" id="WP_111136010.1">
    <property type="nucleotide sequence ID" value="NZ_POUB01000171.1"/>
</dbReference>
<keyword evidence="4" id="KW-0997">Cell inner membrane</keyword>
<keyword evidence="6" id="KW-0201">Cytochrome c-type biogenesis</keyword>
<feature type="domain" description="Cytochrome c-type biogenesis protein CcmF C-terminal" evidence="12">
    <location>
        <begin position="312"/>
        <end position="643"/>
    </location>
</feature>
<feature type="transmembrane region" description="Helical" evidence="10">
    <location>
        <begin position="497"/>
        <end position="519"/>
    </location>
</feature>
<evidence type="ECO:0000256" key="7">
    <source>
        <dbReference type="ARBA" id="ARBA00022989"/>
    </source>
</evidence>
<feature type="transmembrane region" description="Helical" evidence="10">
    <location>
        <begin position="6"/>
        <end position="27"/>
    </location>
</feature>
<dbReference type="Proteomes" id="UP000248749">
    <property type="component" value="Unassembled WGS sequence"/>
</dbReference>
<organism evidence="13 14">
    <name type="scientific">Micromonospora deserti</name>
    <dbReference type="NCBI Taxonomy" id="2070366"/>
    <lineage>
        <taxon>Bacteria</taxon>
        <taxon>Bacillati</taxon>
        <taxon>Actinomycetota</taxon>
        <taxon>Actinomycetes</taxon>
        <taxon>Micromonosporales</taxon>
        <taxon>Micromonosporaceae</taxon>
        <taxon>Micromonospora</taxon>
    </lineage>
</organism>
<dbReference type="InterPro" id="IPR032523">
    <property type="entry name" value="CcmF_C"/>
</dbReference>
<feature type="transmembrane region" description="Helical" evidence="10">
    <location>
        <begin position="433"/>
        <end position="451"/>
    </location>
</feature>
<feature type="transmembrane region" description="Helical" evidence="10">
    <location>
        <begin position="39"/>
        <end position="59"/>
    </location>
</feature>
<proteinExistence type="inferred from homology"/>
<keyword evidence="7 10" id="KW-1133">Transmembrane helix</keyword>
<keyword evidence="3" id="KW-1003">Cell membrane</keyword>
<protein>
    <submittedName>
        <fullName evidence="13">Cytochrome C biogenesis protein CcmF</fullName>
    </submittedName>
</protein>
<name>A0A2W2CXW5_9ACTN</name>
<dbReference type="Pfam" id="PF01578">
    <property type="entry name" value="Cytochrom_C_asm"/>
    <property type="match status" value="1"/>
</dbReference>
<feature type="transmembrane region" description="Helical" evidence="10">
    <location>
        <begin position="79"/>
        <end position="109"/>
    </location>
</feature>
<dbReference type="PRINTS" id="PR01411">
    <property type="entry name" value="CCMFBIOGNSIS"/>
</dbReference>
<gene>
    <name evidence="13" type="ORF">C1I99_21375</name>
</gene>
<comment type="caution">
    <text evidence="13">The sequence shown here is derived from an EMBL/GenBank/DDBJ whole genome shotgun (WGS) entry which is preliminary data.</text>
</comment>
<dbReference type="InterPro" id="IPR002541">
    <property type="entry name" value="Cyt_c_assembly"/>
</dbReference>
<dbReference type="GO" id="GO:0017004">
    <property type="term" value="P:cytochrome complex assembly"/>
    <property type="evidence" value="ECO:0007669"/>
    <property type="project" value="UniProtKB-KW"/>
</dbReference>
<evidence type="ECO:0000256" key="3">
    <source>
        <dbReference type="ARBA" id="ARBA00022475"/>
    </source>
</evidence>
<keyword evidence="5 10" id="KW-0812">Transmembrane</keyword>
<dbReference type="EMBL" id="POUB01000171">
    <property type="protein sequence ID" value="PZF92777.1"/>
    <property type="molecule type" value="Genomic_DNA"/>
</dbReference>
<evidence type="ECO:0000256" key="9">
    <source>
        <dbReference type="ARBA" id="ARBA00037230"/>
    </source>
</evidence>
<feature type="transmembrane region" description="Helical" evidence="10">
    <location>
        <begin position="121"/>
        <end position="142"/>
    </location>
</feature>
<evidence type="ECO:0000256" key="8">
    <source>
        <dbReference type="ARBA" id="ARBA00023136"/>
    </source>
</evidence>